<evidence type="ECO:0000313" key="2">
    <source>
        <dbReference type="EMBL" id="QFS49913.1"/>
    </source>
</evidence>
<dbReference type="InterPro" id="IPR004291">
    <property type="entry name" value="Transposase_IS66_central"/>
</dbReference>
<feature type="domain" description="Transposase IS66 central" evidence="1">
    <location>
        <begin position="2"/>
        <end position="126"/>
    </location>
</feature>
<protein>
    <recommendedName>
        <fullName evidence="1">Transposase IS66 central domain-containing protein</fullName>
    </recommendedName>
</protein>
<organism evidence="2 3">
    <name type="scientific">Nostoc sphaeroides CCNUC1</name>
    <dbReference type="NCBI Taxonomy" id="2653204"/>
    <lineage>
        <taxon>Bacteria</taxon>
        <taxon>Bacillati</taxon>
        <taxon>Cyanobacteriota</taxon>
        <taxon>Cyanophyceae</taxon>
        <taxon>Nostocales</taxon>
        <taxon>Nostocaceae</taxon>
        <taxon>Nostoc</taxon>
    </lineage>
</organism>
<dbReference type="Proteomes" id="UP000326678">
    <property type="component" value="Chromosome Gxm2"/>
</dbReference>
<dbReference type="Pfam" id="PF03050">
    <property type="entry name" value="DDE_Tnp_IS66"/>
    <property type="match status" value="1"/>
</dbReference>
<gene>
    <name evidence="2" type="ORF">GXM_07407</name>
</gene>
<dbReference type="AlphaFoldDB" id="A0A5P8WAU9"/>
<sequence>MALCWVHEGRHYKKLNPKVACHQELLDQFLDEFWNYYRQLLAYRDSPRAELARELKSKFWELFDRKSGYEQLDERKRLTESIASELLLVLEHPELPLHNNPAELAARTMVQRRNISYATQTTEGTKAAA</sequence>
<reference evidence="2 3" key="1">
    <citation type="submission" date="2019-10" db="EMBL/GenBank/DDBJ databases">
        <title>Genomic and transcriptomic insights into the perfect genentic adaptation of a filamentous nitrogen-fixing cyanobacterium to rice fields.</title>
        <authorList>
            <person name="Chen Z."/>
        </authorList>
    </citation>
    <scope>NUCLEOTIDE SEQUENCE [LARGE SCALE GENOMIC DNA]</scope>
    <source>
        <strain evidence="2">CCNUC1</strain>
    </source>
</reference>
<evidence type="ECO:0000313" key="3">
    <source>
        <dbReference type="Proteomes" id="UP000326678"/>
    </source>
</evidence>
<proteinExistence type="predicted"/>
<name>A0A5P8WAU9_9NOSO</name>
<keyword evidence="3" id="KW-1185">Reference proteome</keyword>
<accession>A0A5P8WAU9</accession>
<dbReference type="EMBL" id="CP045227">
    <property type="protein sequence ID" value="QFS49913.1"/>
    <property type="molecule type" value="Genomic_DNA"/>
</dbReference>
<dbReference type="KEGG" id="nsh:GXM_07407"/>
<dbReference type="RefSeq" id="WP_225892706.1">
    <property type="nucleotide sequence ID" value="NZ_CP045227.1"/>
</dbReference>
<evidence type="ECO:0000259" key="1">
    <source>
        <dbReference type="Pfam" id="PF03050"/>
    </source>
</evidence>